<name>A0A1L9UL41_ASPBC</name>
<feature type="region of interest" description="Disordered" evidence="1">
    <location>
        <begin position="64"/>
        <end position="271"/>
    </location>
</feature>
<dbReference type="EMBL" id="KV878683">
    <property type="protein sequence ID" value="OJJ72435.1"/>
    <property type="molecule type" value="Genomic_DNA"/>
</dbReference>
<accession>A0A1L9UL41</accession>
<feature type="compositionally biased region" description="Low complexity" evidence="1">
    <location>
        <begin position="254"/>
        <end position="265"/>
    </location>
</feature>
<gene>
    <name evidence="2" type="ORF">ASPBRDRAFT_29405</name>
</gene>
<dbReference type="GeneID" id="93575141"/>
<feature type="compositionally biased region" description="Basic and acidic residues" evidence="1">
    <location>
        <begin position="396"/>
        <end position="406"/>
    </location>
</feature>
<dbReference type="VEuPathDB" id="FungiDB:ASPBRDRAFT_29405"/>
<evidence type="ECO:0000313" key="2">
    <source>
        <dbReference type="EMBL" id="OJJ72435.1"/>
    </source>
</evidence>
<evidence type="ECO:0000313" key="3">
    <source>
        <dbReference type="Proteomes" id="UP000184499"/>
    </source>
</evidence>
<feature type="compositionally biased region" description="Polar residues" evidence="1">
    <location>
        <begin position="84"/>
        <end position="94"/>
    </location>
</feature>
<feature type="compositionally biased region" description="Low complexity" evidence="1">
    <location>
        <begin position="354"/>
        <end position="374"/>
    </location>
</feature>
<evidence type="ECO:0000256" key="1">
    <source>
        <dbReference type="SAM" id="MobiDB-lite"/>
    </source>
</evidence>
<reference evidence="3" key="1">
    <citation type="journal article" date="2017" name="Genome Biol.">
        <title>Comparative genomics reveals high biological diversity and specific adaptations in the industrially and medically important fungal genus Aspergillus.</title>
        <authorList>
            <person name="de Vries R.P."/>
            <person name="Riley R."/>
            <person name="Wiebenga A."/>
            <person name="Aguilar-Osorio G."/>
            <person name="Amillis S."/>
            <person name="Uchima C.A."/>
            <person name="Anderluh G."/>
            <person name="Asadollahi M."/>
            <person name="Askin M."/>
            <person name="Barry K."/>
            <person name="Battaglia E."/>
            <person name="Bayram O."/>
            <person name="Benocci T."/>
            <person name="Braus-Stromeyer S.A."/>
            <person name="Caldana C."/>
            <person name="Canovas D."/>
            <person name="Cerqueira G.C."/>
            <person name="Chen F."/>
            <person name="Chen W."/>
            <person name="Choi C."/>
            <person name="Clum A."/>
            <person name="Dos Santos R.A."/>
            <person name="Damasio A.R."/>
            <person name="Diallinas G."/>
            <person name="Emri T."/>
            <person name="Fekete E."/>
            <person name="Flipphi M."/>
            <person name="Freyberg S."/>
            <person name="Gallo A."/>
            <person name="Gournas C."/>
            <person name="Habgood R."/>
            <person name="Hainaut M."/>
            <person name="Harispe M.L."/>
            <person name="Henrissat B."/>
            <person name="Hilden K.S."/>
            <person name="Hope R."/>
            <person name="Hossain A."/>
            <person name="Karabika E."/>
            <person name="Karaffa L."/>
            <person name="Karanyi Z."/>
            <person name="Krasevec N."/>
            <person name="Kuo A."/>
            <person name="Kusch H."/>
            <person name="LaButti K."/>
            <person name="Lagendijk E.L."/>
            <person name="Lapidus A."/>
            <person name="Levasseur A."/>
            <person name="Lindquist E."/>
            <person name="Lipzen A."/>
            <person name="Logrieco A.F."/>
            <person name="MacCabe A."/>
            <person name="Maekelae M.R."/>
            <person name="Malavazi I."/>
            <person name="Melin P."/>
            <person name="Meyer V."/>
            <person name="Mielnichuk N."/>
            <person name="Miskei M."/>
            <person name="Molnar A.P."/>
            <person name="Mule G."/>
            <person name="Ngan C.Y."/>
            <person name="Orejas M."/>
            <person name="Orosz E."/>
            <person name="Ouedraogo J.P."/>
            <person name="Overkamp K.M."/>
            <person name="Park H.-S."/>
            <person name="Perrone G."/>
            <person name="Piumi F."/>
            <person name="Punt P.J."/>
            <person name="Ram A.F."/>
            <person name="Ramon A."/>
            <person name="Rauscher S."/>
            <person name="Record E."/>
            <person name="Riano-Pachon D.M."/>
            <person name="Robert V."/>
            <person name="Roehrig J."/>
            <person name="Ruller R."/>
            <person name="Salamov A."/>
            <person name="Salih N.S."/>
            <person name="Samson R.A."/>
            <person name="Sandor E."/>
            <person name="Sanguinetti M."/>
            <person name="Schuetze T."/>
            <person name="Sepcic K."/>
            <person name="Shelest E."/>
            <person name="Sherlock G."/>
            <person name="Sophianopoulou V."/>
            <person name="Squina F.M."/>
            <person name="Sun H."/>
            <person name="Susca A."/>
            <person name="Todd R.B."/>
            <person name="Tsang A."/>
            <person name="Unkles S.E."/>
            <person name="van de Wiele N."/>
            <person name="van Rossen-Uffink D."/>
            <person name="Oliveira J.V."/>
            <person name="Vesth T.C."/>
            <person name="Visser J."/>
            <person name="Yu J.-H."/>
            <person name="Zhou M."/>
            <person name="Andersen M.R."/>
            <person name="Archer D.B."/>
            <person name="Baker S.E."/>
            <person name="Benoit I."/>
            <person name="Brakhage A.A."/>
            <person name="Braus G.H."/>
            <person name="Fischer R."/>
            <person name="Frisvad J.C."/>
            <person name="Goldman G.H."/>
            <person name="Houbraken J."/>
            <person name="Oakley B."/>
            <person name="Pocsi I."/>
            <person name="Scazzocchio C."/>
            <person name="Seiboth B."/>
            <person name="vanKuyk P.A."/>
            <person name="Wortman J."/>
            <person name="Dyer P.S."/>
            <person name="Grigoriev I.V."/>
        </authorList>
    </citation>
    <scope>NUCLEOTIDE SEQUENCE [LARGE SCALE GENOMIC DNA]</scope>
    <source>
        <strain evidence="3">CBS 101740 / IMI 381727 / IBT 21946</strain>
    </source>
</reference>
<feature type="compositionally biased region" description="Basic and acidic residues" evidence="1">
    <location>
        <begin position="64"/>
        <end position="73"/>
    </location>
</feature>
<dbReference type="RefSeq" id="XP_067479683.1">
    <property type="nucleotide sequence ID" value="XM_067622653.1"/>
</dbReference>
<keyword evidence="3" id="KW-1185">Reference proteome</keyword>
<feature type="region of interest" description="Disordered" evidence="1">
    <location>
        <begin position="305"/>
        <end position="418"/>
    </location>
</feature>
<sequence length="418" mass="45773">MTNSILSSPLMRRSQKMKCLSSIFLPCLQARKLRRQRRQDYHASWTCAGISELAQPTEPFPAYEHEKHHHDETELSALPDQPTDAVTKTPQMTPSIRLVNPADSECSTLDDPDEKQHQDAQDAAAKQATTLSDDDTDVESASEKTSRIIDMKVGPQTEEPLTPKAQLSPKSKDDIDLELSTRRIPRSPEKRPRPASMDVPPSAAAKLPEIKSRIIEDIPEDVEEEDKHDADVNTAPSAAADGQAKPEEEHDSETVTTKPTKRTSTWRLSQRKSMNELFNLLQSTAAAVASAPKLSNLKFAIPPKSPLRASPTNESPHHSYISSTSSTSIRPPTPPPKSPVLKPSSRPLPDPTQLSSSAPAASGTSLGGLSSSPTKKQRRMGTAVFPLLPGKWAAGFHDDDMAEKQSNDTNRNSQTLFH</sequence>
<dbReference type="OMA" id="WTCAGIS"/>
<feature type="compositionally biased region" description="Low complexity" evidence="1">
    <location>
        <begin position="318"/>
        <end position="330"/>
    </location>
</feature>
<dbReference type="Proteomes" id="UP000184499">
    <property type="component" value="Unassembled WGS sequence"/>
</dbReference>
<dbReference type="AlphaFoldDB" id="A0A1L9UL41"/>
<proteinExistence type="predicted"/>
<feature type="compositionally biased region" description="Basic and acidic residues" evidence="1">
    <location>
        <begin position="141"/>
        <end position="150"/>
    </location>
</feature>
<dbReference type="OrthoDB" id="4506787at2759"/>
<feature type="compositionally biased region" description="Polar residues" evidence="1">
    <location>
        <begin position="407"/>
        <end position="418"/>
    </location>
</feature>
<protein>
    <submittedName>
        <fullName evidence="2">Uncharacterized protein</fullName>
    </submittedName>
</protein>
<organism evidence="2 3">
    <name type="scientific">Aspergillus brasiliensis (strain CBS 101740 / IMI 381727 / IBT 21946)</name>
    <dbReference type="NCBI Taxonomy" id="767769"/>
    <lineage>
        <taxon>Eukaryota</taxon>
        <taxon>Fungi</taxon>
        <taxon>Dikarya</taxon>
        <taxon>Ascomycota</taxon>
        <taxon>Pezizomycotina</taxon>
        <taxon>Eurotiomycetes</taxon>
        <taxon>Eurotiomycetidae</taxon>
        <taxon>Eurotiales</taxon>
        <taxon>Aspergillaceae</taxon>
        <taxon>Aspergillus</taxon>
        <taxon>Aspergillus subgen. Circumdati</taxon>
    </lineage>
</organism>